<keyword evidence="2" id="KW-1185">Reference proteome</keyword>
<dbReference type="EMBL" id="CM037158">
    <property type="protein sequence ID" value="KAH7852441.1"/>
    <property type="molecule type" value="Genomic_DNA"/>
</dbReference>
<sequence length="352" mass="39364">MATGRHVVVLLILLGLVAKSISRPIIQTKPENLKSAVPDPISDGVRVRRDDSSFCESWRYSVETNDAGSWSQVPARCEEYVEEYMTGGRYRSDSDVVADDAVAFAKTVEVSGDGKDAWVFDIDETLLSNLPYYAAHGFGTEEYNETSWDDWVYLAEAPALPASLKLYKEVQQLGFTIFLLTGRGESQRNVTVKNLQYAGYSNWQRLILRGESDNGKLAIIYKSEKRKELEDEGYTIHGSSGDQWSDLLGFAIAKRSFKLPNPIRGLFNWVSVLVTKRVRVGLADPVNPRFALQQFGLHQTMNGANTLRQSEISVVDARNSRSDGIGTPADPKRQQGLPIRQNVGRNDLHFLL</sequence>
<evidence type="ECO:0000313" key="2">
    <source>
        <dbReference type="Proteomes" id="UP000828048"/>
    </source>
</evidence>
<name>A0ACB7YFV4_9ERIC</name>
<reference evidence="1 2" key="1">
    <citation type="journal article" date="2021" name="Hortic Res">
        <title>High-quality reference genome and annotation aids understanding of berry development for evergreen blueberry (Vaccinium darrowii).</title>
        <authorList>
            <person name="Yu J."/>
            <person name="Hulse-Kemp A.M."/>
            <person name="Babiker E."/>
            <person name="Staton M."/>
        </authorList>
    </citation>
    <scope>NUCLEOTIDE SEQUENCE [LARGE SCALE GENOMIC DNA]</scope>
    <source>
        <strain evidence="2">cv. NJ 8807/NJ 8810</strain>
        <tissue evidence="1">Young leaf</tissue>
    </source>
</reference>
<evidence type="ECO:0000313" key="1">
    <source>
        <dbReference type="EMBL" id="KAH7852441.1"/>
    </source>
</evidence>
<organism evidence="1 2">
    <name type="scientific">Vaccinium darrowii</name>
    <dbReference type="NCBI Taxonomy" id="229202"/>
    <lineage>
        <taxon>Eukaryota</taxon>
        <taxon>Viridiplantae</taxon>
        <taxon>Streptophyta</taxon>
        <taxon>Embryophyta</taxon>
        <taxon>Tracheophyta</taxon>
        <taxon>Spermatophyta</taxon>
        <taxon>Magnoliopsida</taxon>
        <taxon>eudicotyledons</taxon>
        <taxon>Gunneridae</taxon>
        <taxon>Pentapetalae</taxon>
        <taxon>asterids</taxon>
        <taxon>Ericales</taxon>
        <taxon>Ericaceae</taxon>
        <taxon>Vaccinioideae</taxon>
        <taxon>Vaccinieae</taxon>
        <taxon>Vaccinium</taxon>
    </lineage>
</organism>
<protein>
    <submittedName>
        <fullName evidence="1">Uncharacterized protein</fullName>
    </submittedName>
</protein>
<gene>
    <name evidence="1" type="ORF">Vadar_024819</name>
</gene>
<accession>A0ACB7YFV4</accession>
<comment type="caution">
    <text evidence="1">The sequence shown here is derived from an EMBL/GenBank/DDBJ whole genome shotgun (WGS) entry which is preliminary data.</text>
</comment>
<dbReference type="Proteomes" id="UP000828048">
    <property type="component" value="Chromosome 8"/>
</dbReference>
<proteinExistence type="predicted"/>